<dbReference type="EMBL" id="VLKR01000010">
    <property type="protein sequence ID" value="TWI20344.1"/>
    <property type="molecule type" value="Genomic_DNA"/>
</dbReference>
<dbReference type="CDD" id="cd00093">
    <property type="entry name" value="HTH_XRE"/>
    <property type="match status" value="1"/>
</dbReference>
<dbReference type="InterPro" id="IPR001387">
    <property type="entry name" value="Cro/C1-type_HTH"/>
</dbReference>
<dbReference type="Pfam" id="PF01381">
    <property type="entry name" value="HTH_3"/>
    <property type="match status" value="1"/>
</dbReference>
<proteinExistence type="predicted"/>
<comment type="caution">
    <text evidence="2">The sequence shown here is derived from an EMBL/GenBank/DDBJ whole genome shotgun (WGS) entry which is preliminary data.</text>
</comment>
<sequence>MKLGDNIREIREGEKNFKRSYVAERLGISTRAYANIENNVTDISINRLEDIANIFECSPQYLLNYKNSKKEFYNYFHNNKGNKGINIMHQNGDTSVSDLLNNKERIYDLQRELLESERKRIVLLEALLKLNNIDF</sequence>
<dbReference type="PROSITE" id="PS50943">
    <property type="entry name" value="HTH_CROC1"/>
    <property type="match status" value="1"/>
</dbReference>
<accession>A0A562MKA5</accession>
<evidence type="ECO:0000313" key="2">
    <source>
        <dbReference type="EMBL" id="TWI20344.1"/>
    </source>
</evidence>
<dbReference type="Gene3D" id="1.10.260.40">
    <property type="entry name" value="lambda repressor-like DNA-binding domains"/>
    <property type="match status" value="1"/>
</dbReference>
<evidence type="ECO:0000313" key="3">
    <source>
        <dbReference type="Proteomes" id="UP000315908"/>
    </source>
</evidence>
<feature type="domain" description="HTH cro/C1-type" evidence="1">
    <location>
        <begin position="7"/>
        <end position="62"/>
    </location>
</feature>
<dbReference type="GO" id="GO:0003677">
    <property type="term" value="F:DNA binding"/>
    <property type="evidence" value="ECO:0007669"/>
    <property type="project" value="InterPro"/>
</dbReference>
<dbReference type="SUPFAM" id="SSF47413">
    <property type="entry name" value="lambda repressor-like DNA-binding domains"/>
    <property type="match status" value="1"/>
</dbReference>
<dbReference type="RefSeq" id="WP_145328013.1">
    <property type="nucleotide sequence ID" value="NZ_VLKR01000010.1"/>
</dbReference>
<dbReference type="SMART" id="SM00530">
    <property type="entry name" value="HTH_XRE"/>
    <property type="match status" value="1"/>
</dbReference>
<gene>
    <name evidence="2" type="ORF">IQ31_02299</name>
</gene>
<reference evidence="2 3" key="1">
    <citation type="journal article" date="2015" name="Stand. Genomic Sci.">
        <title>Genomic Encyclopedia of Bacterial and Archaeal Type Strains, Phase III: the genomes of soil and plant-associated and newly described type strains.</title>
        <authorList>
            <person name="Whitman W.B."/>
            <person name="Woyke T."/>
            <person name="Klenk H.P."/>
            <person name="Zhou Y."/>
            <person name="Lilburn T.G."/>
            <person name="Beck B.J."/>
            <person name="De Vos P."/>
            <person name="Vandamme P."/>
            <person name="Eisen J.A."/>
            <person name="Garrity G."/>
            <person name="Hugenholtz P."/>
            <person name="Kyrpides N.C."/>
        </authorList>
    </citation>
    <scope>NUCLEOTIDE SEQUENCE [LARGE SCALE GENOMIC DNA]</scope>
    <source>
        <strain evidence="2 3">CGMCC 1.6855</strain>
    </source>
</reference>
<name>A0A562MKA5_9SPHI</name>
<dbReference type="OrthoDB" id="714226at2"/>
<organism evidence="2 3">
    <name type="scientific">Sphingobacterium siyangense</name>
    <dbReference type="NCBI Taxonomy" id="459529"/>
    <lineage>
        <taxon>Bacteria</taxon>
        <taxon>Pseudomonadati</taxon>
        <taxon>Bacteroidota</taxon>
        <taxon>Sphingobacteriia</taxon>
        <taxon>Sphingobacteriales</taxon>
        <taxon>Sphingobacteriaceae</taxon>
        <taxon>Sphingobacterium</taxon>
    </lineage>
</organism>
<evidence type="ECO:0000259" key="1">
    <source>
        <dbReference type="PROSITE" id="PS50943"/>
    </source>
</evidence>
<protein>
    <submittedName>
        <fullName evidence="2">Helix-turn-helix protein</fullName>
    </submittedName>
</protein>
<dbReference type="InterPro" id="IPR010982">
    <property type="entry name" value="Lambda_DNA-bd_dom_sf"/>
</dbReference>
<dbReference type="AlphaFoldDB" id="A0A562MKA5"/>
<dbReference type="Proteomes" id="UP000315908">
    <property type="component" value="Unassembled WGS sequence"/>
</dbReference>